<dbReference type="GeneID" id="77211498"/>
<reference evidence="3 6" key="2">
    <citation type="submission" date="2017-10" db="EMBL/GenBank/DDBJ databases">
        <title>Draft genome sequences of Aggregatibacter actinomycetemcomitans strains 310a and 310b.</title>
        <authorList>
            <person name="May A.C."/>
            <person name="Ohta H."/>
            <person name="Maeda H."/>
            <person name="Kokeguchi S."/>
            <person name="Cugini C."/>
        </authorList>
    </citation>
    <scope>NUCLEOTIDE SEQUENCE [LARGE SCALE GENOMIC DNA]</scope>
    <source>
        <strain evidence="3 6">310b</strain>
    </source>
</reference>
<reference evidence="4 7" key="3">
    <citation type="submission" date="2019-08" db="EMBL/GenBank/DDBJ databases">
        <title>Whole genome sequencing of Aggregatibacter actinomycetemcomitans cultured from blood stream infections in Denmark reveals a novel phylogenetic lineage expressing serotype a membrane O polysaccharide.</title>
        <authorList>
            <person name="Nedergaard S."/>
            <person name="Kobel C.M."/>
            <person name="Nielsen M.B."/>
            <person name="Moeller R.T."/>
            <person name="Jensen A.B."/>
            <person name="Noerskov-Lauritsen N."/>
        </authorList>
    </citation>
    <scope>NUCLEOTIDE SEQUENCE [LARGE SCALE GENOMIC DNA]</scope>
    <source>
        <strain evidence="4 7">PN_563</strain>
    </source>
</reference>
<evidence type="ECO:0000313" key="4">
    <source>
        <dbReference type="EMBL" id="TYA39915.1"/>
    </source>
</evidence>
<sequence>MNTRLEIKQWGNSKAIRLPKDFIHTLNLDTGDFLELNQVDNKFILTVIPKNSPKKRLTLDERLQNENYQILNDWDNFPIAGEELI</sequence>
<dbReference type="InterPro" id="IPR039052">
    <property type="entry name" value="Antitox_PemI-like"/>
</dbReference>
<dbReference type="PANTHER" id="PTHR40516">
    <property type="entry name" value="ANTITOXIN CHPS-RELATED"/>
    <property type="match status" value="1"/>
</dbReference>
<dbReference type="OMA" id="KQWGNSK"/>
<dbReference type="eggNOG" id="COG2336">
    <property type="taxonomic scope" value="Bacteria"/>
</dbReference>
<evidence type="ECO:0000313" key="6">
    <source>
        <dbReference type="Proteomes" id="UP000226080"/>
    </source>
</evidence>
<dbReference type="InterPro" id="IPR007159">
    <property type="entry name" value="SpoVT-AbrB_dom"/>
</dbReference>
<dbReference type="Pfam" id="PF04014">
    <property type="entry name" value="MazE_antitoxin"/>
    <property type="match status" value="1"/>
</dbReference>
<dbReference type="Gene3D" id="2.10.260.10">
    <property type="match status" value="1"/>
</dbReference>
<keyword evidence="4" id="KW-0238">DNA-binding</keyword>
<dbReference type="GO" id="GO:0003677">
    <property type="term" value="F:DNA binding"/>
    <property type="evidence" value="ECO:0007669"/>
    <property type="project" value="UniProtKB-KW"/>
</dbReference>
<dbReference type="EMBL" id="VSED01000002">
    <property type="protein sequence ID" value="TYA39915.1"/>
    <property type="molecule type" value="Genomic_DNA"/>
</dbReference>
<dbReference type="Proteomes" id="UP000226080">
    <property type="component" value="Unassembled WGS sequence"/>
</dbReference>
<dbReference type="EMBL" id="CP012959">
    <property type="protein sequence ID" value="AMQ93475.1"/>
    <property type="molecule type" value="Genomic_DNA"/>
</dbReference>
<dbReference type="PANTHER" id="PTHR40516:SF1">
    <property type="entry name" value="ANTITOXIN CHPS-RELATED"/>
    <property type="match status" value="1"/>
</dbReference>
<dbReference type="SMR" id="A0A142FYJ5"/>
<dbReference type="RefSeq" id="WP_005541121.1">
    <property type="nucleotide sequence ID" value="NZ_CP012959.1"/>
</dbReference>
<gene>
    <name evidence="2" type="ORF">ACT75_02540</name>
    <name evidence="3" type="ORF">CQR80_00770</name>
    <name evidence="4" type="ORF">FXB79_01580</name>
</gene>
<dbReference type="KEGG" id="aact:ACT75_02540"/>
<dbReference type="GO" id="GO:0097351">
    <property type="term" value="F:toxin sequestering activity"/>
    <property type="evidence" value="ECO:0007669"/>
    <property type="project" value="InterPro"/>
</dbReference>
<name>A0A142FYJ5_AGGAC</name>
<organism evidence="4 7">
    <name type="scientific">Aggregatibacter actinomycetemcomitans</name>
    <name type="common">Actinobacillus actinomycetemcomitans</name>
    <name type="synonym">Haemophilus actinomycetemcomitans</name>
    <dbReference type="NCBI Taxonomy" id="714"/>
    <lineage>
        <taxon>Bacteria</taxon>
        <taxon>Pseudomonadati</taxon>
        <taxon>Pseudomonadota</taxon>
        <taxon>Gammaproteobacteria</taxon>
        <taxon>Pasteurellales</taxon>
        <taxon>Pasteurellaceae</taxon>
        <taxon>Aggregatibacter</taxon>
    </lineage>
</organism>
<protein>
    <submittedName>
        <fullName evidence="4">AbrB/MazE/SpoVT family DNA-binding domain-containing protein</fullName>
    </submittedName>
    <submittedName>
        <fullName evidence="2">Antitoxin MazE</fullName>
    </submittedName>
</protein>
<proteinExistence type="predicted"/>
<evidence type="ECO:0000259" key="1">
    <source>
        <dbReference type="SMART" id="SM00966"/>
    </source>
</evidence>
<dbReference type="Proteomes" id="UP000323012">
    <property type="component" value="Unassembled WGS sequence"/>
</dbReference>
<dbReference type="InterPro" id="IPR037914">
    <property type="entry name" value="SpoVT-AbrB_sf"/>
</dbReference>
<evidence type="ECO:0000313" key="3">
    <source>
        <dbReference type="EMBL" id="PHO21659.1"/>
    </source>
</evidence>
<dbReference type="SUPFAM" id="SSF89447">
    <property type="entry name" value="AbrB/MazE/MraZ-like"/>
    <property type="match status" value="1"/>
</dbReference>
<keyword evidence="6" id="KW-1185">Reference proteome</keyword>
<dbReference type="SMART" id="SM00966">
    <property type="entry name" value="SpoVT_AbrB"/>
    <property type="match status" value="1"/>
</dbReference>
<accession>A0A142FYJ5</accession>
<dbReference type="OrthoDB" id="9795766at2"/>
<dbReference type="Proteomes" id="UP000072236">
    <property type="component" value="Chromosome"/>
</dbReference>
<dbReference type="EMBL" id="PCGW01000001">
    <property type="protein sequence ID" value="PHO21659.1"/>
    <property type="molecule type" value="Genomic_DNA"/>
</dbReference>
<reference evidence="2 5" key="1">
    <citation type="submission" date="2015-10" db="EMBL/GenBank/DDBJ databases">
        <title>Tn-seq of a polymicrobial infection.</title>
        <authorList>
            <person name="Stacy A."/>
            <person name="Rumbaugh K.P."/>
            <person name="Whiteley M."/>
        </authorList>
    </citation>
    <scope>NUCLEOTIDE SEQUENCE [LARGE SCALE GENOMIC DNA]</scope>
    <source>
        <strain evidence="2 5">624</strain>
    </source>
</reference>
<evidence type="ECO:0000313" key="7">
    <source>
        <dbReference type="Proteomes" id="UP000323012"/>
    </source>
</evidence>
<dbReference type="AlphaFoldDB" id="A0A142FYJ5"/>
<evidence type="ECO:0000313" key="2">
    <source>
        <dbReference type="EMBL" id="AMQ93475.1"/>
    </source>
</evidence>
<feature type="domain" description="SpoVT-AbrB" evidence="1">
    <location>
        <begin position="8"/>
        <end position="55"/>
    </location>
</feature>
<evidence type="ECO:0000313" key="5">
    <source>
        <dbReference type="Proteomes" id="UP000072236"/>
    </source>
</evidence>